<feature type="compositionally biased region" description="Acidic residues" evidence="1">
    <location>
        <begin position="124"/>
        <end position="134"/>
    </location>
</feature>
<evidence type="ECO:0000313" key="2">
    <source>
        <dbReference type="EMBL" id="GEX59552.1"/>
    </source>
</evidence>
<sequence length="581" mass="65523">MLDSVASNTYSTIALGVEPLKSKKPKMTYDSAISSEETPSKKKPPKGKKDAHSKKKPASKPKLTKKKAPFEADRGKGLNVLSKVPNEQQRKTSGANEGTGTKLGVLNVPKYLFESENESWGCSGDDESNDDNSDEVTKDDGEDDVEKEKEEVDLRTPNCFEFNDDVEEYDELYKDVNVRSKVAKHKEKIKGLKQSSSISFDFASKFPNLDNVPPVIDEVASMMNVNSPHEELITKAPPNLSVPVMAILKTSTIYATTVTLIIQPFSSTLQMTTPTLVPTIEPTNSLIPALLDFASLFGFEQRVSATINESLENVVLAKSYSQLQMTYKAAASLTLFYLKKILLDKLEKSKSYRAAKQHRDLYDALRGHEDPPAGPNQGLKKRKRSKDVKPSRGPNLKESKSSSSNSSKSHSKSSSKSAQAEEPVFETTDTKMPQDQGDDIDLLRLGSAKWLNQENLLLSSMPETFRSDITKMTLYTAYNDPQGITYQDMFQRNRLMCSNELYKFCDDTLSSIRRFLLDIAFSLGTNYLPKRRWSKLDRKRSRIMIKAIDQQLFERRLMRNLEKYVRGREYGNNFTLLERTI</sequence>
<comment type="caution">
    <text evidence="2">The sequence shown here is derived from an EMBL/GenBank/DDBJ whole genome shotgun (WGS) entry which is preliminary data.</text>
</comment>
<organism evidence="2">
    <name type="scientific">Tanacetum cinerariifolium</name>
    <name type="common">Dalmatian daisy</name>
    <name type="synonym">Chrysanthemum cinerariifolium</name>
    <dbReference type="NCBI Taxonomy" id="118510"/>
    <lineage>
        <taxon>Eukaryota</taxon>
        <taxon>Viridiplantae</taxon>
        <taxon>Streptophyta</taxon>
        <taxon>Embryophyta</taxon>
        <taxon>Tracheophyta</taxon>
        <taxon>Spermatophyta</taxon>
        <taxon>Magnoliopsida</taxon>
        <taxon>eudicotyledons</taxon>
        <taxon>Gunneridae</taxon>
        <taxon>Pentapetalae</taxon>
        <taxon>asterids</taxon>
        <taxon>campanulids</taxon>
        <taxon>Asterales</taxon>
        <taxon>Asteraceae</taxon>
        <taxon>Asteroideae</taxon>
        <taxon>Anthemideae</taxon>
        <taxon>Anthemidinae</taxon>
        <taxon>Tanacetum</taxon>
    </lineage>
</organism>
<protein>
    <submittedName>
        <fullName evidence="2">Uncharacterized protein</fullName>
    </submittedName>
</protein>
<accession>A0A699H860</accession>
<proteinExistence type="predicted"/>
<dbReference type="AlphaFoldDB" id="A0A699H860"/>
<gene>
    <name evidence="2" type="ORF">Tci_331527</name>
</gene>
<feature type="compositionally biased region" description="Low complexity" evidence="1">
    <location>
        <begin position="401"/>
        <end position="417"/>
    </location>
</feature>
<reference evidence="2" key="1">
    <citation type="journal article" date="2019" name="Sci. Rep.">
        <title>Draft genome of Tanacetum cinerariifolium, the natural source of mosquito coil.</title>
        <authorList>
            <person name="Yamashiro T."/>
            <person name="Shiraishi A."/>
            <person name="Satake H."/>
            <person name="Nakayama K."/>
        </authorList>
    </citation>
    <scope>NUCLEOTIDE SEQUENCE</scope>
</reference>
<feature type="region of interest" description="Disordered" evidence="1">
    <location>
        <begin position="117"/>
        <end position="152"/>
    </location>
</feature>
<feature type="region of interest" description="Disordered" evidence="1">
    <location>
        <begin position="364"/>
        <end position="438"/>
    </location>
</feature>
<feature type="compositionally biased region" description="Basic residues" evidence="1">
    <location>
        <begin position="41"/>
        <end position="67"/>
    </location>
</feature>
<evidence type="ECO:0000256" key="1">
    <source>
        <dbReference type="SAM" id="MobiDB-lite"/>
    </source>
</evidence>
<name>A0A699H860_TANCI</name>
<feature type="compositionally biased region" description="Polar residues" evidence="1">
    <location>
        <begin position="85"/>
        <end position="99"/>
    </location>
</feature>
<feature type="region of interest" description="Disordered" evidence="1">
    <location>
        <begin position="13"/>
        <end position="102"/>
    </location>
</feature>
<dbReference type="EMBL" id="BKCJ010117814">
    <property type="protein sequence ID" value="GEX59552.1"/>
    <property type="molecule type" value="Genomic_DNA"/>
</dbReference>
<feature type="compositionally biased region" description="Basic and acidic residues" evidence="1">
    <location>
        <begin position="387"/>
        <end position="400"/>
    </location>
</feature>